<evidence type="ECO:0000256" key="6">
    <source>
        <dbReference type="SAM" id="MobiDB-lite"/>
    </source>
</evidence>
<sequence length="266" mass="30512">MDLNSEKFSLSDRQKKQNKTSINKPATLKSFPLALLGLPCSLSEEEKILKAEAVMNELDLTHCKDTTIGGPLLRFRGVSGGEWKRVSIGQQLLTNPSLLLVDEPTSGIYSENSEEDINATKQVLLSAFESNLACQVKMELQMSRDSFHHNSEDEIFGQRFKERKHEQLSLHKMCHVLALSFFAGFLWRHSGVDQMQDRVGLFFYYTQFCGFFPMFQSIFTIPQDRGMIIKERSFYMYRFSSYFIASNLVDLPLQLALPTLFVTITY</sequence>
<evidence type="ECO:0000313" key="11">
    <source>
        <dbReference type="Proteomes" id="UP000257109"/>
    </source>
</evidence>
<reference evidence="10" key="1">
    <citation type="submission" date="2018-05" db="EMBL/GenBank/DDBJ databases">
        <title>Draft genome of Mucuna pruriens seed.</title>
        <authorList>
            <person name="Nnadi N.E."/>
            <person name="Vos R."/>
            <person name="Hasami M.H."/>
            <person name="Devisetty U.K."/>
            <person name="Aguiy J.C."/>
        </authorList>
    </citation>
    <scope>NUCLEOTIDE SEQUENCE [LARGE SCALE GENOMIC DNA]</scope>
    <source>
        <strain evidence="10">JCA_2017</strain>
    </source>
</reference>
<protein>
    <submittedName>
        <fullName evidence="10">ABC transporter G family member 14</fullName>
    </submittedName>
</protein>
<dbReference type="Gene3D" id="3.40.50.300">
    <property type="entry name" value="P-loop containing nucleotide triphosphate hydrolases"/>
    <property type="match status" value="1"/>
</dbReference>
<dbReference type="InterPro" id="IPR027417">
    <property type="entry name" value="P-loop_NTPase"/>
</dbReference>
<comment type="caution">
    <text evidence="10">The sequence shown here is derived from an EMBL/GenBank/DDBJ whole genome shotgun (WGS) entry which is preliminary data.</text>
</comment>
<dbReference type="InterPro" id="IPR013525">
    <property type="entry name" value="ABC2_TM"/>
</dbReference>
<feature type="region of interest" description="Disordered" evidence="6">
    <location>
        <begin position="1"/>
        <end position="22"/>
    </location>
</feature>
<keyword evidence="2" id="KW-0813">Transport</keyword>
<name>A0A371FX02_MUCPR</name>
<feature type="transmembrane region" description="Helical" evidence="7">
    <location>
        <begin position="199"/>
        <end position="221"/>
    </location>
</feature>
<feature type="transmembrane region" description="Helical" evidence="7">
    <location>
        <begin position="242"/>
        <end position="264"/>
    </location>
</feature>
<proteinExistence type="predicted"/>
<dbReference type="PANTHER" id="PTHR48041:SF22">
    <property type="entry name" value="ABC TRANSPORTER G FAMILY MEMBER 9"/>
    <property type="match status" value="1"/>
</dbReference>
<dbReference type="Pfam" id="PF00005">
    <property type="entry name" value="ABC_tran"/>
    <property type="match status" value="1"/>
</dbReference>
<evidence type="ECO:0000259" key="8">
    <source>
        <dbReference type="Pfam" id="PF00005"/>
    </source>
</evidence>
<dbReference type="EMBL" id="QJKJ01007545">
    <property type="protein sequence ID" value="RDX82822.1"/>
    <property type="molecule type" value="Genomic_DNA"/>
</dbReference>
<dbReference type="SUPFAM" id="SSF52540">
    <property type="entry name" value="P-loop containing nucleoside triphosphate hydrolases"/>
    <property type="match status" value="1"/>
</dbReference>
<comment type="subcellular location">
    <subcellularLocation>
        <location evidence="1">Membrane</location>
        <topology evidence="1">Multi-pass membrane protein</topology>
    </subcellularLocation>
</comment>
<keyword evidence="3 7" id="KW-0812">Transmembrane</keyword>
<evidence type="ECO:0000256" key="3">
    <source>
        <dbReference type="ARBA" id="ARBA00022692"/>
    </source>
</evidence>
<dbReference type="GO" id="GO:0005886">
    <property type="term" value="C:plasma membrane"/>
    <property type="evidence" value="ECO:0007669"/>
    <property type="project" value="TreeGrafter"/>
</dbReference>
<evidence type="ECO:0000256" key="5">
    <source>
        <dbReference type="ARBA" id="ARBA00023136"/>
    </source>
</evidence>
<feature type="transmembrane region" description="Helical" evidence="7">
    <location>
        <begin position="168"/>
        <end position="187"/>
    </location>
</feature>
<dbReference type="GO" id="GO:0005524">
    <property type="term" value="F:ATP binding"/>
    <property type="evidence" value="ECO:0007669"/>
    <property type="project" value="InterPro"/>
</dbReference>
<evidence type="ECO:0000256" key="4">
    <source>
        <dbReference type="ARBA" id="ARBA00022989"/>
    </source>
</evidence>
<dbReference type="Pfam" id="PF01061">
    <property type="entry name" value="ABC2_membrane"/>
    <property type="match status" value="1"/>
</dbReference>
<evidence type="ECO:0000256" key="1">
    <source>
        <dbReference type="ARBA" id="ARBA00004141"/>
    </source>
</evidence>
<keyword evidence="4 7" id="KW-1133">Transmembrane helix</keyword>
<keyword evidence="11" id="KW-1185">Reference proteome</keyword>
<dbReference type="InterPro" id="IPR050352">
    <property type="entry name" value="ABCG_transporters"/>
</dbReference>
<feature type="domain" description="ABC transporter" evidence="8">
    <location>
        <begin position="46"/>
        <end position="106"/>
    </location>
</feature>
<dbReference type="PANTHER" id="PTHR48041">
    <property type="entry name" value="ABC TRANSPORTER G FAMILY MEMBER 28"/>
    <property type="match status" value="1"/>
</dbReference>
<gene>
    <name evidence="10" type="primary">ABCG14</name>
    <name evidence="10" type="ORF">CR513_36342</name>
</gene>
<dbReference type="OrthoDB" id="66620at2759"/>
<keyword evidence="5 7" id="KW-0472">Membrane</keyword>
<feature type="non-terminal residue" evidence="10">
    <location>
        <position position="1"/>
    </location>
</feature>
<dbReference type="GO" id="GO:0016887">
    <property type="term" value="F:ATP hydrolysis activity"/>
    <property type="evidence" value="ECO:0007669"/>
    <property type="project" value="InterPro"/>
</dbReference>
<accession>A0A371FX02</accession>
<dbReference type="InterPro" id="IPR003439">
    <property type="entry name" value="ABC_transporter-like_ATP-bd"/>
</dbReference>
<evidence type="ECO:0000256" key="2">
    <source>
        <dbReference type="ARBA" id="ARBA00022448"/>
    </source>
</evidence>
<dbReference type="STRING" id="157652.A0A371FX02"/>
<dbReference type="Proteomes" id="UP000257109">
    <property type="component" value="Unassembled WGS sequence"/>
</dbReference>
<dbReference type="GO" id="GO:0140359">
    <property type="term" value="F:ABC-type transporter activity"/>
    <property type="evidence" value="ECO:0007669"/>
    <property type="project" value="InterPro"/>
</dbReference>
<dbReference type="AlphaFoldDB" id="A0A371FX02"/>
<feature type="domain" description="ABC-2 type transporter transmembrane" evidence="9">
    <location>
        <begin position="165"/>
        <end position="266"/>
    </location>
</feature>
<organism evidence="10 11">
    <name type="scientific">Mucuna pruriens</name>
    <name type="common">Velvet bean</name>
    <name type="synonym">Dolichos pruriens</name>
    <dbReference type="NCBI Taxonomy" id="157652"/>
    <lineage>
        <taxon>Eukaryota</taxon>
        <taxon>Viridiplantae</taxon>
        <taxon>Streptophyta</taxon>
        <taxon>Embryophyta</taxon>
        <taxon>Tracheophyta</taxon>
        <taxon>Spermatophyta</taxon>
        <taxon>Magnoliopsida</taxon>
        <taxon>eudicotyledons</taxon>
        <taxon>Gunneridae</taxon>
        <taxon>Pentapetalae</taxon>
        <taxon>rosids</taxon>
        <taxon>fabids</taxon>
        <taxon>Fabales</taxon>
        <taxon>Fabaceae</taxon>
        <taxon>Papilionoideae</taxon>
        <taxon>50 kb inversion clade</taxon>
        <taxon>NPAAA clade</taxon>
        <taxon>indigoferoid/millettioid clade</taxon>
        <taxon>Phaseoleae</taxon>
        <taxon>Mucuna</taxon>
    </lineage>
</organism>
<evidence type="ECO:0000313" key="10">
    <source>
        <dbReference type="EMBL" id="RDX82822.1"/>
    </source>
</evidence>
<evidence type="ECO:0000259" key="9">
    <source>
        <dbReference type="Pfam" id="PF01061"/>
    </source>
</evidence>
<evidence type="ECO:0000256" key="7">
    <source>
        <dbReference type="SAM" id="Phobius"/>
    </source>
</evidence>